<sequence length="295" mass="33072">MICEQARDWLLRADDPHPDRCPVRVVRAHLQSCGACRQYALDLIRVEGVVRAVPTPAAAHRSQTAFLARLNPTVPVPNPKPMPRRSRAGSWRWVVAASLFVGVATLTFFLTPTRQAHADSEIVEQLVEWNIRLSESKTPAERDRLYQEQSASLRERVQTAKLPERDQALAQQLLDHGAWLTEHDDPLDEAEHFQELADTVLDHLETTAGSSSSGPASETYARLHNKITTHGVNANMTKAERQAQQDEKKKQRLSLIEKRQKKQAEKIAVLAEKLTEAAKKHVKPGRAKHANKAAN</sequence>
<evidence type="ECO:0000313" key="4">
    <source>
        <dbReference type="Proteomes" id="UP000214646"/>
    </source>
</evidence>
<protein>
    <recommendedName>
        <fullName evidence="5">Zinc-finger domain-containing protein</fullName>
    </recommendedName>
</protein>
<keyword evidence="2" id="KW-1133">Transmembrane helix</keyword>
<dbReference type="RefSeq" id="WP_088251648.1">
    <property type="nucleotide sequence ID" value="NZ_NIDE01000001.1"/>
</dbReference>
<keyword evidence="2" id="KW-0812">Transmembrane</keyword>
<feature type="transmembrane region" description="Helical" evidence="2">
    <location>
        <begin position="90"/>
        <end position="110"/>
    </location>
</feature>
<evidence type="ECO:0008006" key="5">
    <source>
        <dbReference type="Google" id="ProtNLM"/>
    </source>
</evidence>
<evidence type="ECO:0000256" key="2">
    <source>
        <dbReference type="SAM" id="Phobius"/>
    </source>
</evidence>
<keyword evidence="4" id="KW-1185">Reference proteome</keyword>
<evidence type="ECO:0000256" key="1">
    <source>
        <dbReference type="SAM" id="MobiDB-lite"/>
    </source>
</evidence>
<name>A0A225EDK9_9BACT</name>
<dbReference type="AlphaFoldDB" id="A0A225EDK9"/>
<proteinExistence type="predicted"/>
<comment type="caution">
    <text evidence="3">The sequence shown here is derived from an EMBL/GenBank/DDBJ whole genome shotgun (WGS) entry which is preliminary data.</text>
</comment>
<organism evidence="3 4">
    <name type="scientific">Fimbriiglobus ruber</name>
    <dbReference type="NCBI Taxonomy" id="1908690"/>
    <lineage>
        <taxon>Bacteria</taxon>
        <taxon>Pseudomonadati</taxon>
        <taxon>Planctomycetota</taxon>
        <taxon>Planctomycetia</taxon>
        <taxon>Gemmatales</taxon>
        <taxon>Gemmataceae</taxon>
        <taxon>Fimbriiglobus</taxon>
    </lineage>
</organism>
<keyword evidence="2" id="KW-0472">Membrane</keyword>
<gene>
    <name evidence="3" type="ORF">FRUB_00116</name>
</gene>
<evidence type="ECO:0000313" key="3">
    <source>
        <dbReference type="EMBL" id="OWK46417.1"/>
    </source>
</evidence>
<reference evidence="4" key="1">
    <citation type="submission" date="2017-06" db="EMBL/GenBank/DDBJ databases">
        <title>Genome analysis of Fimbriiglobus ruber SP5, the first member of the order Planctomycetales with confirmed chitinolytic capability.</title>
        <authorList>
            <person name="Ravin N.V."/>
            <person name="Rakitin A.L."/>
            <person name="Ivanova A.A."/>
            <person name="Beletsky A.V."/>
            <person name="Kulichevskaya I.S."/>
            <person name="Mardanov A.V."/>
            <person name="Dedysh S.N."/>
        </authorList>
    </citation>
    <scope>NUCLEOTIDE SEQUENCE [LARGE SCALE GENOMIC DNA]</scope>
    <source>
        <strain evidence="4">SP5</strain>
    </source>
</reference>
<dbReference type="Proteomes" id="UP000214646">
    <property type="component" value="Unassembled WGS sequence"/>
</dbReference>
<feature type="region of interest" description="Disordered" evidence="1">
    <location>
        <begin position="238"/>
        <end position="261"/>
    </location>
</feature>
<accession>A0A225EDK9</accession>
<dbReference type="EMBL" id="NIDE01000001">
    <property type="protein sequence ID" value="OWK46417.1"/>
    <property type="molecule type" value="Genomic_DNA"/>
</dbReference>